<keyword evidence="2" id="KW-1185">Reference proteome</keyword>
<gene>
    <name evidence="1" type="ORF">CC80DRAFT_492599</name>
</gene>
<name>A0A6A5U045_9PLEO</name>
<proteinExistence type="predicted"/>
<sequence>MYNSIKLLLHRQLLFLLLLSVLPETLMVRRKSFGIGFRLWRVVCLTGHVIVDGLKLVLSTIEVCLWWLGRESGIQVDGLIGGHVETAGDGECKVCE</sequence>
<reference evidence="1" key="1">
    <citation type="journal article" date="2020" name="Stud. Mycol.">
        <title>101 Dothideomycetes genomes: a test case for predicting lifestyles and emergence of pathogens.</title>
        <authorList>
            <person name="Haridas S."/>
            <person name="Albert R."/>
            <person name="Binder M."/>
            <person name="Bloem J."/>
            <person name="Labutti K."/>
            <person name="Salamov A."/>
            <person name="Andreopoulos B."/>
            <person name="Baker S."/>
            <person name="Barry K."/>
            <person name="Bills G."/>
            <person name="Bluhm B."/>
            <person name="Cannon C."/>
            <person name="Castanera R."/>
            <person name="Culley D."/>
            <person name="Daum C."/>
            <person name="Ezra D."/>
            <person name="Gonzalez J."/>
            <person name="Henrissat B."/>
            <person name="Kuo A."/>
            <person name="Liang C."/>
            <person name="Lipzen A."/>
            <person name="Lutzoni F."/>
            <person name="Magnuson J."/>
            <person name="Mondo S."/>
            <person name="Nolan M."/>
            <person name="Ohm R."/>
            <person name="Pangilinan J."/>
            <person name="Park H.-J."/>
            <person name="Ramirez L."/>
            <person name="Alfaro M."/>
            <person name="Sun H."/>
            <person name="Tritt A."/>
            <person name="Yoshinaga Y."/>
            <person name="Zwiers L.-H."/>
            <person name="Turgeon B."/>
            <person name="Goodwin S."/>
            <person name="Spatafora J."/>
            <person name="Crous P."/>
            <person name="Grigoriev I."/>
        </authorList>
    </citation>
    <scope>NUCLEOTIDE SEQUENCE</scope>
    <source>
        <strain evidence="1">CBS 675.92</strain>
    </source>
</reference>
<organism evidence="1 2">
    <name type="scientific">Byssothecium circinans</name>
    <dbReference type="NCBI Taxonomy" id="147558"/>
    <lineage>
        <taxon>Eukaryota</taxon>
        <taxon>Fungi</taxon>
        <taxon>Dikarya</taxon>
        <taxon>Ascomycota</taxon>
        <taxon>Pezizomycotina</taxon>
        <taxon>Dothideomycetes</taxon>
        <taxon>Pleosporomycetidae</taxon>
        <taxon>Pleosporales</taxon>
        <taxon>Massarineae</taxon>
        <taxon>Massarinaceae</taxon>
        <taxon>Byssothecium</taxon>
    </lineage>
</organism>
<accession>A0A6A5U045</accession>
<dbReference type="EMBL" id="ML976992">
    <property type="protein sequence ID" value="KAF1956356.1"/>
    <property type="molecule type" value="Genomic_DNA"/>
</dbReference>
<evidence type="ECO:0000313" key="2">
    <source>
        <dbReference type="Proteomes" id="UP000800035"/>
    </source>
</evidence>
<dbReference type="AlphaFoldDB" id="A0A6A5U045"/>
<evidence type="ECO:0000313" key="1">
    <source>
        <dbReference type="EMBL" id="KAF1956356.1"/>
    </source>
</evidence>
<dbReference type="Proteomes" id="UP000800035">
    <property type="component" value="Unassembled WGS sequence"/>
</dbReference>
<protein>
    <submittedName>
        <fullName evidence="1">Uncharacterized protein</fullName>
    </submittedName>
</protein>